<evidence type="ECO:0000313" key="1">
    <source>
        <dbReference type="EMBL" id="MFD0986393.1"/>
    </source>
</evidence>
<evidence type="ECO:0000313" key="2">
    <source>
        <dbReference type="Proteomes" id="UP001597102"/>
    </source>
</evidence>
<sequence>MDDLHRWNLGLTFGFGSFRRRCLNLLLFWSAVLRLHSNRQQKQSG</sequence>
<accession>A0ABW3J7H7</accession>
<dbReference type="RefSeq" id="WP_379086442.1">
    <property type="nucleotide sequence ID" value="NZ_JBHTJO010000001.1"/>
</dbReference>
<dbReference type="Proteomes" id="UP001597102">
    <property type="component" value="Unassembled WGS sequence"/>
</dbReference>
<organism evidence="1 2">
    <name type="scientific">Methyloligella solikamskensis</name>
    <dbReference type="NCBI Taxonomy" id="1177756"/>
    <lineage>
        <taxon>Bacteria</taxon>
        <taxon>Pseudomonadati</taxon>
        <taxon>Pseudomonadota</taxon>
        <taxon>Alphaproteobacteria</taxon>
        <taxon>Hyphomicrobiales</taxon>
        <taxon>Hyphomicrobiaceae</taxon>
        <taxon>Methyloligella</taxon>
    </lineage>
</organism>
<name>A0ABW3J7H7_9HYPH</name>
<gene>
    <name evidence="1" type="ORF">ACFQ2F_04710</name>
</gene>
<dbReference type="EMBL" id="JBHTJO010000001">
    <property type="protein sequence ID" value="MFD0986393.1"/>
    <property type="molecule type" value="Genomic_DNA"/>
</dbReference>
<keyword evidence="2" id="KW-1185">Reference proteome</keyword>
<comment type="caution">
    <text evidence="1">The sequence shown here is derived from an EMBL/GenBank/DDBJ whole genome shotgun (WGS) entry which is preliminary data.</text>
</comment>
<protein>
    <submittedName>
        <fullName evidence="1">Uncharacterized protein</fullName>
    </submittedName>
</protein>
<proteinExistence type="predicted"/>
<reference evidence="2" key="1">
    <citation type="journal article" date="2019" name="Int. J. Syst. Evol. Microbiol.">
        <title>The Global Catalogue of Microorganisms (GCM) 10K type strain sequencing project: providing services to taxonomists for standard genome sequencing and annotation.</title>
        <authorList>
            <consortium name="The Broad Institute Genomics Platform"/>
            <consortium name="The Broad Institute Genome Sequencing Center for Infectious Disease"/>
            <person name="Wu L."/>
            <person name="Ma J."/>
        </authorList>
    </citation>
    <scope>NUCLEOTIDE SEQUENCE [LARGE SCALE GENOMIC DNA]</scope>
    <source>
        <strain evidence="2">CCUG 61697</strain>
    </source>
</reference>